<keyword evidence="4" id="KW-0732">Signal</keyword>
<dbReference type="PANTHER" id="PTHR44858">
    <property type="entry name" value="TETRATRICOPEPTIDE REPEAT PROTEIN 6"/>
    <property type="match status" value="1"/>
</dbReference>
<keyword evidence="1" id="KW-0677">Repeat</keyword>
<evidence type="ECO:0000256" key="3">
    <source>
        <dbReference type="PROSITE-ProRule" id="PRU00339"/>
    </source>
</evidence>
<feature type="repeat" description="TPR" evidence="3">
    <location>
        <begin position="184"/>
        <end position="217"/>
    </location>
</feature>
<comment type="caution">
    <text evidence="5">The sequence shown here is derived from an EMBL/GenBank/DDBJ whole genome shotgun (WGS) entry which is preliminary data.</text>
</comment>
<protein>
    <submittedName>
        <fullName evidence="5">Uncharacterized protein</fullName>
    </submittedName>
</protein>
<evidence type="ECO:0000256" key="1">
    <source>
        <dbReference type="ARBA" id="ARBA00022737"/>
    </source>
</evidence>
<dbReference type="PROSITE" id="PS50005">
    <property type="entry name" value="TPR"/>
    <property type="match status" value="2"/>
</dbReference>
<feature type="signal peptide" evidence="4">
    <location>
        <begin position="1"/>
        <end position="20"/>
    </location>
</feature>
<dbReference type="EMBL" id="BJLF01000017">
    <property type="protein sequence ID" value="GEA52257.1"/>
    <property type="molecule type" value="Genomic_DNA"/>
</dbReference>
<dbReference type="SMART" id="SM00028">
    <property type="entry name" value="TPR"/>
    <property type="match status" value="3"/>
</dbReference>
<sequence length="330" mass="37098">MKTQLLATIIASLLSFSVLANEQPPTHFTPNQNDPAYIAQDKAQTIQERVTALESLRTVPSQNALIAIARSLKENNELIQQAAIIGSHGLAINYRWELVSPFLGSAKPLLSQAAAYSLVKGYPQLTTPMKSELNKYIPDLEQHYLTREDTFSQFKLAEVYRLTGQIDKAIVEYNSLIETVPENQAVWVGLSESYRLKNDNENTLNTLEKGIKVNPNASQLYYAKALTLVRQGNKKQALDDIKSAAILAETNSYYWYLYAVIQKGFDLEKSVPLFEHAYQLSNSSEQLYALCDVYIDTDNPAAMTCMEELKPIAPESAYTELLTKFQNKIK</sequence>
<dbReference type="AlphaFoldDB" id="A0A4Y3HYR9"/>
<dbReference type="InterPro" id="IPR011990">
    <property type="entry name" value="TPR-like_helical_dom_sf"/>
</dbReference>
<accession>A0A4Y3HYR9</accession>
<proteinExistence type="predicted"/>
<evidence type="ECO:0000256" key="2">
    <source>
        <dbReference type="ARBA" id="ARBA00022803"/>
    </source>
</evidence>
<dbReference type="InterPro" id="IPR019734">
    <property type="entry name" value="TPR_rpt"/>
</dbReference>
<feature type="chain" id="PRO_5021393679" evidence="4">
    <location>
        <begin position="21"/>
        <end position="330"/>
    </location>
</feature>
<dbReference type="Gene3D" id="1.25.40.10">
    <property type="entry name" value="Tetratricopeptide repeat domain"/>
    <property type="match status" value="1"/>
</dbReference>
<dbReference type="SUPFAM" id="SSF48452">
    <property type="entry name" value="TPR-like"/>
    <property type="match status" value="1"/>
</dbReference>
<feature type="repeat" description="TPR" evidence="3">
    <location>
        <begin position="150"/>
        <end position="183"/>
    </location>
</feature>
<evidence type="ECO:0000313" key="6">
    <source>
        <dbReference type="Proteomes" id="UP000318717"/>
    </source>
</evidence>
<keyword evidence="6" id="KW-1185">Reference proteome</keyword>
<evidence type="ECO:0000256" key="4">
    <source>
        <dbReference type="SAM" id="SignalP"/>
    </source>
</evidence>
<dbReference type="OrthoDB" id="6396839at2"/>
<dbReference type="PANTHER" id="PTHR44858:SF1">
    <property type="entry name" value="UDP-N-ACETYLGLUCOSAMINE--PEPTIDE N-ACETYLGLUCOSAMINYLTRANSFERASE SPINDLY-RELATED"/>
    <property type="match status" value="1"/>
</dbReference>
<dbReference type="Pfam" id="PF13174">
    <property type="entry name" value="TPR_6"/>
    <property type="match status" value="1"/>
</dbReference>
<evidence type="ECO:0000313" key="5">
    <source>
        <dbReference type="EMBL" id="GEA52257.1"/>
    </source>
</evidence>
<dbReference type="RefSeq" id="WP_141346707.1">
    <property type="nucleotide sequence ID" value="NZ_BJLF01000017.1"/>
</dbReference>
<dbReference type="Proteomes" id="UP000318717">
    <property type="component" value="Unassembled WGS sequence"/>
</dbReference>
<gene>
    <name evidence="5" type="ORF">VIN01S_30610</name>
</gene>
<dbReference type="InterPro" id="IPR050498">
    <property type="entry name" value="Ycf3"/>
</dbReference>
<reference evidence="5 6" key="1">
    <citation type="submission" date="2019-06" db="EMBL/GenBank/DDBJ databases">
        <title>Whole genome shotgun sequence of Vibrio inusitatus NBRC 102082.</title>
        <authorList>
            <person name="Hosoyama A."/>
            <person name="Uohara A."/>
            <person name="Ohji S."/>
            <person name="Ichikawa N."/>
        </authorList>
    </citation>
    <scope>NUCLEOTIDE SEQUENCE [LARGE SCALE GENOMIC DNA]</scope>
    <source>
        <strain evidence="5 6">NBRC 102082</strain>
    </source>
</reference>
<organism evidence="5 6">
    <name type="scientific">Vibrio inusitatus NBRC 102082</name>
    <dbReference type="NCBI Taxonomy" id="1219070"/>
    <lineage>
        <taxon>Bacteria</taxon>
        <taxon>Pseudomonadati</taxon>
        <taxon>Pseudomonadota</taxon>
        <taxon>Gammaproteobacteria</taxon>
        <taxon>Vibrionales</taxon>
        <taxon>Vibrionaceae</taxon>
        <taxon>Vibrio</taxon>
    </lineage>
</organism>
<keyword evidence="2 3" id="KW-0802">TPR repeat</keyword>
<name>A0A4Y3HYR9_9VIBR</name>